<dbReference type="AlphaFoldDB" id="A0A2L2SUZ4"/>
<accession>A0A2L2SUZ4</accession>
<dbReference type="SMART" id="SM00672">
    <property type="entry name" value="CAP10"/>
    <property type="match status" value="1"/>
</dbReference>
<name>A0A2L2SUZ4_9HYPO</name>
<keyword evidence="1" id="KW-1133">Transmembrane helix</keyword>
<organism evidence="3 4">
    <name type="scientific">Fusarium venenatum</name>
    <dbReference type="NCBI Taxonomy" id="56646"/>
    <lineage>
        <taxon>Eukaryota</taxon>
        <taxon>Fungi</taxon>
        <taxon>Dikarya</taxon>
        <taxon>Ascomycota</taxon>
        <taxon>Pezizomycotina</taxon>
        <taxon>Sordariomycetes</taxon>
        <taxon>Hypocreomycetidae</taxon>
        <taxon>Hypocreales</taxon>
        <taxon>Nectriaceae</taxon>
        <taxon>Fusarium</taxon>
    </lineage>
</organism>
<keyword evidence="4" id="KW-1185">Reference proteome</keyword>
<evidence type="ECO:0000313" key="3">
    <source>
        <dbReference type="EMBL" id="CEI60278.1"/>
    </source>
</evidence>
<dbReference type="InterPro" id="IPR051091">
    <property type="entry name" value="O-Glucosyltr/Glycosyltrsf_90"/>
</dbReference>
<evidence type="ECO:0000313" key="4">
    <source>
        <dbReference type="Proteomes" id="UP000245910"/>
    </source>
</evidence>
<evidence type="ECO:0000259" key="2">
    <source>
        <dbReference type="SMART" id="SM00672"/>
    </source>
</evidence>
<dbReference type="PANTHER" id="PTHR12203:SF61">
    <property type="entry name" value="CAPSULE PROTEIN"/>
    <property type="match status" value="1"/>
</dbReference>
<feature type="transmembrane region" description="Helical" evidence="1">
    <location>
        <begin position="158"/>
        <end position="176"/>
    </location>
</feature>
<sequence>MHLPELLTTNTSKPLPIHMSRRRILNSVKPSSAFRFWWRYTMFSPELSITLALLSTVTSNFLFRREDELLSEIICWVSLPLIHRICASNEKNDSDSRFLTNIEFRPARPLSLWAVAACLSIVSFFRAEANSAKLLPAVTAISLFSVLTLANWSYRGLIPSFIVSSSSFVVYGAFLVENRQRSILPTLPPFEKCIYSLAPRVVVVLLIALFARVSLIGLPSSNALSSLLLGIMKALAWFYTAQSAHCSSWSLASMLASFSLLSTHNPFNFSSESQAVSHVLGSLLTLAQICGVLPKQVRPKWVLISAILLPLIPYSATIVTIHRAQLEAQTFSESNSHPVEVLFNRSRYGFQNMLARQSTSYEMASSEYRSRYGLDPPPGFESWFQRARSLGSPLIDEFDTIHRSISALRSFSGKDIQKAMRESLRLPGIDLWLCQFSSATLKTECSHLHQTFDRHMSRMFNSTLMNATELPDVQFLVNHIDEPRVLDHSAQDGKISVENHSHKSVWDLITMTCHSIHDGEKEEDGIKNSGLPFVTNVTSSQDLCRHPEYNDRHGLTSSPVSFRPIKGPLPVLSTGTLSTMRDILFPSPAYTESEFIYDEASDVEWDQKRNGLYWAGSTTGGYATNTNWQLFHRQRFVELAQNQKKRNYYLRIENGVAKRVESSFLNGRLFNVAFTRIFQCERKSCRDQDAHFGIKAWVDKDAALKSKLAFDIDGNGISGRFYKLLASKSMPLKQTLLREWHDDRLVPWLHYVPVSQSMEELPELVSFLTLTKSGQRIAKEIAMNGREWYARAFREADLGLYIYRLLLEMARLQNTERTPGS</sequence>
<dbReference type="PANTHER" id="PTHR12203">
    <property type="entry name" value="KDEL LYS-ASP-GLU-LEU CONTAINING - RELATED"/>
    <property type="match status" value="1"/>
</dbReference>
<feature type="domain" description="Glycosyl transferase CAP10" evidence="2">
    <location>
        <begin position="530"/>
        <end position="816"/>
    </location>
</feature>
<dbReference type="Pfam" id="PF05686">
    <property type="entry name" value="Glyco_transf_90"/>
    <property type="match status" value="1"/>
</dbReference>
<keyword evidence="1" id="KW-0812">Transmembrane</keyword>
<keyword evidence="1" id="KW-0472">Membrane</keyword>
<dbReference type="InterPro" id="IPR006598">
    <property type="entry name" value="CAP10"/>
</dbReference>
<feature type="transmembrane region" description="Helical" evidence="1">
    <location>
        <begin position="107"/>
        <end position="127"/>
    </location>
</feature>
<reference evidence="4" key="1">
    <citation type="submission" date="2014-10" db="EMBL/GenBank/DDBJ databases">
        <authorList>
            <person name="King R."/>
        </authorList>
    </citation>
    <scope>NUCLEOTIDE SEQUENCE [LARGE SCALE GENOMIC DNA]</scope>
    <source>
        <strain evidence="4">A3/5</strain>
    </source>
</reference>
<feature type="transmembrane region" description="Helical" evidence="1">
    <location>
        <begin position="134"/>
        <end position="152"/>
    </location>
</feature>
<feature type="transmembrane region" description="Helical" evidence="1">
    <location>
        <begin position="197"/>
        <end position="217"/>
    </location>
</feature>
<proteinExistence type="predicted"/>
<protein>
    <recommendedName>
        <fullName evidence="2">Glycosyl transferase CAP10 domain-containing protein</fullName>
    </recommendedName>
</protein>
<dbReference type="EMBL" id="LN649230">
    <property type="protein sequence ID" value="CEI60278.1"/>
    <property type="molecule type" value="Genomic_DNA"/>
</dbReference>
<evidence type="ECO:0000256" key="1">
    <source>
        <dbReference type="SAM" id="Phobius"/>
    </source>
</evidence>
<dbReference type="Proteomes" id="UP000245910">
    <property type="component" value="Chromosome II"/>
</dbReference>